<proteinExistence type="predicted"/>
<accession>A0A820ESW6</accession>
<feature type="non-terminal residue" evidence="3">
    <location>
        <position position="1"/>
    </location>
</feature>
<evidence type="ECO:0000313" key="3">
    <source>
        <dbReference type="EMBL" id="CAF4253310.1"/>
    </source>
</evidence>
<evidence type="ECO:0000313" key="4">
    <source>
        <dbReference type="Proteomes" id="UP000663868"/>
    </source>
</evidence>
<comment type="caution">
    <text evidence="3">The sequence shown here is derived from an EMBL/GenBank/DDBJ whole genome shotgun (WGS) entry which is preliminary data.</text>
</comment>
<name>A0A820ESW6_9BILA</name>
<protein>
    <recommendedName>
        <fullName evidence="5">NHL repeat containing protein-like protein</fullName>
    </recommendedName>
</protein>
<sequence length="153" mass="16189">MIDRYLKYLPIKLIVIITTFLIDKSSALSICPTAVWATKGTTVAGSQSGAASSTLNRFTLPTIVIVDNSSNIYVADSGNFRVLLFPPNSTQLTYGTLIINGSLGTDLDQFQTMDGMSIDANGNIYILDGTSSRVTKWTPGSTSGILVAGGGPF</sequence>
<dbReference type="Gene3D" id="2.120.10.30">
    <property type="entry name" value="TolB, C-terminal domain"/>
    <property type="match status" value="1"/>
</dbReference>
<evidence type="ECO:0000256" key="2">
    <source>
        <dbReference type="PROSITE-ProRule" id="PRU00504"/>
    </source>
</evidence>
<gene>
    <name evidence="3" type="ORF">KXQ929_LOCUS42929</name>
</gene>
<keyword evidence="1" id="KW-0677">Repeat</keyword>
<organism evidence="3 4">
    <name type="scientific">Adineta steineri</name>
    <dbReference type="NCBI Taxonomy" id="433720"/>
    <lineage>
        <taxon>Eukaryota</taxon>
        <taxon>Metazoa</taxon>
        <taxon>Spiralia</taxon>
        <taxon>Gnathifera</taxon>
        <taxon>Rotifera</taxon>
        <taxon>Eurotatoria</taxon>
        <taxon>Bdelloidea</taxon>
        <taxon>Adinetida</taxon>
        <taxon>Adinetidae</taxon>
        <taxon>Adineta</taxon>
    </lineage>
</organism>
<evidence type="ECO:0008006" key="5">
    <source>
        <dbReference type="Google" id="ProtNLM"/>
    </source>
</evidence>
<dbReference type="PROSITE" id="PS51125">
    <property type="entry name" value="NHL"/>
    <property type="match status" value="1"/>
</dbReference>
<dbReference type="SUPFAM" id="SSF63829">
    <property type="entry name" value="Calcium-dependent phosphotriesterase"/>
    <property type="match status" value="1"/>
</dbReference>
<feature type="repeat" description="NHL" evidence="2">
    <location>
        <begin position="45"/>
        <end position="88"/>
    </location>
</feature>
<dbReference type="InterPro" id="IPR001258">
    <property type="entry name" value="NHL_repeat"/>
</dbReference>
<reference evidence="3" key="1">
    <citation type="submission" date="2021-02" db="EMBL/GenBank/DDBJ databases">
        <authorList>
            <person name="Nowell W R."/>
        </authorList>
    </citation>
    <scope>NUCLEOTIDE SEQUENCE</scope>
</reference>
<dbReference type="EMBL" id="CAJOBB010010943">
    <property type="protein sequence ID" value="CAF4253310.1"/>
    <property type="molecule type" value="Genomic_DNA"/>
</dbReference>
<dbReference type="InterPro" id="IPR011042">
    <property type="entry name" value="6-blade_b-propeller_TolB-like"/>
</dbReference>
<evidence type="ECO:0000256" key="1">
    <source>
        <dbReference type="ARBA" id="ARBA00022737"/>
    </source>
</evidence>
<dbReference type="AlphaFoldDB" id="A0A820ESW6"/>
<dbReference type="Proteomes" id="UP000663868">
    <property type="component" value="Unassembled WGS sequence"/>
</dbReference>